<dbReference type="AlphaFoldDB" id="A0A0F9DIL5"/>
<sequence length="184" mass="19246">MATKDALIGAGLGSLATLLLAKATEARAAGPPAGVDPATWEMVVATMETTAVQATQIDQLTISLNNLVVAMGGSSEGVEDPFKNTKKFVTGHVVCDVLNEGFQLPSNPIPKNKQLVVKAAPGNIGWIFLAVTSGDSRNAAIAYILIPNEGVGLYIENSDQVWVTAPLAPVGFLNDEVIFIVETE</sequence>
<comment type="caution">
    <text evidence="1">The sequence shown here is derived from an EMBL/GenBank/DDBJ whole genome shotgun (WGS) entry which is preliminary data.</text>
</comment>
<protein>
    <submittedName>
        <fullName evidence="1">Uncharacterized protein</fullName>
    </submittedName>
</protein>
<organism evidence="1">
    <name type="scientific">marine sediment metagenome</name>
    <dbReference type="NCBI Taxonomy" id="412755"/>
    <lineage>
        <taxon>unclassified sequences</taxon>
        <taxon>metagenomes</taxon>
        <taxon>ecological metagenomes</taxon>
    </lineage>
</organism>
<reference evidence="1" key="1">
    <citation type="journal article" date="2015" name="Nature">
        <title>Complex archaea that bridge the gap between prokaryotes and eukaryotes.</title>
        <authorList>
            <person name="Spang A."/>
            <person name="Saw J.H."/>
            <person name="Jorgensen S.L."/>
            <person name="Zaremba-Niedzwiedzka K."/>
            <person name="Martijn J."/>
            <person name="Lind A.E."/>
            <person name="van Eijk R."/>
            <person name="Schleper C."/>
            <person name="Guy L."/>
            <person name="Ettema T.J."/>
        </authorList>
    </citation>
    <scope>NUCLEOTIDE SEQUENCE</scope>
</reference>
<proteinExistence type="predicted"/>
<gene>
    <name evidence="1" type="ORF">LCGC14_2484240</name>
</gene>
<evidence type="ECO:0000313" key="1">
    <source>
        <dbReference type="EMBL" id="KKL17571.1"/>
    </source>
</evidence>
<dbReference type="EMBL" id="LAZR01039208">
    <property type="protein sequence ID" value="KKL17571.1"/>
    <property type="molecule type" value="Genomic_DNA"/>
</dbReference>
<name>A0A0F9DIL5_9ZZZZ</name>
<accession>A0A0F9DIL5</accession>